<dbReference type="SMART" id="SM01117">
    <property type="entry name" value="Cyt-b5"/>
    <property type="match status" value="1"/>
</dbReference>
<organism evidence="2">
    <name type="scientific">bioreactor metagenome</name>
    <dbReference type="NCBI Taxonomy" id="1076179"/>
    <lineage>
        <taxon>unclassified sequences</taxon>
        <taxon>metagenomes</taxon>
        <taxon>ecological metagenomes</taxon>
    </lineage>
</organism>
<evidence type="ECO:0000313" key="2">
    <source>
        <dbReference type="EMBL" id="MPM79777.1"/>
    </source>
</evidence>
<sequence>MKAKYLFLLPLIAGTLFLASCTTGLSSITSSNQSISDSISLSSQSSEQRVFTLEELAQYNGDNGSEAYIAVYGIVYDVTHADGWTNGWHRGQHLAGTDATAAFADSPHSESILNSLPIVGVIE</sequence>
<dbReference type="EMBL" id="VSSQ01029588">
    <property type="protein sequence ID" value="MPM79777.1"/>
    <property type="molecule type" value="Genomic_DNA"/>
</dbReference>
<dbReference type="Gene3D" id="3.10.120.10">
    <property type="entry name" value="Cytochrome b5-like heme/steroid binding domain"/>
    <property type="match status" value="1"/>
</dbReference>
<dbReference type="AlphaFoldDB" id="A0A645CS80"/>
<proteinExistence type="predicted"/>
<evidence type="ECO:0000259" key="1">
    <source>
        <dbReference type="SMART" id="SM01117"/>
    </source>
</evidence>
<comment type="caution">
    <text evidence="2">The sequence shown here is derived from an EMBL/GenBank/DDBJ whole genome shotgun (WGS) entry which is preliminary data.</text>
</comment>
<reference evidence="2" key="1">
    <citation type="submission" date="2019-08" db="EMBL/GenBank/DDBJ databases">
        <authorList>
            <person name="Kucharzyk K."/>
            <person name="Murdoch R.W."/>
            <person name="Higgins S."/>
            <person name="Loffler F."/>
        </authorList>
    </citation>
    <scope>NUCLEOTIDE SEQUENCE</scope>
</reference>
<dbReference type="InterPro" id="IPR036400">
    <property type="entry name" value="Cyt_B5-like_heme/steroid_sf"/>
</dbReference>
<dbReference type="InterPro" id="IPR001199">
    <property type="entry name" value="Cyt_B5-like_heme/steroid-bd"/>
</dbReference>
<gene>
    <name evidence="2" type="ORF">SDC9_126818</name>
</gene>
<protein>
    <recommendedName>
        <fullName evidence="1">Cytochrome b5 heme-binding domain-containing protein</fullName>
    </recommendedName>
</protein>
<dbReference type="Pfam" id="PF00173">
    <property type="entry name" value="Cyt-b5"/>
    <property type="match status" value="1"/>
</dbReference>
<accession>A0A645CS80</accession>
<name>A0A645CS80_9ZZZZ</name>
<dbReference type="SUPFAM" id="SSF55856">
    <property type="entry name" value="Cytochrome b5-like heme/steroid binding domain"/>
    <property type="match status" value="1"/>
</dbReference>
<feature type="domain" description="Cytochrome b5 heme-binding" evidence="1">
    <location>
        <begin position="51"/>
        <end position="123"/>
    </location>
</feature>
<dbReference type="PROSITE" id="PS51257">
    <property type="entry name" value="PROKAR_LIPOPROTEIN"/>
    <property type="match status" value="1"/>
</dbReference>